<dbReference type="Pfam" id="PF16335">
    <property type="entry name" value="GtaA_6_Hairpin"/>
    <property type="match status" value="1"/>
</dbReference>
<dbReference type="Pfam" id="PF17168">
    <property type="entry name" value="DUF5127"/>
    <property type="match status" value="1"/>
</dbReference>
<feature type="domain" description="Glutaminase A N-terminal" evidence="3">
    <location>
        <begin position="102"/>
        <end position="336"/>
    </location>
</feature>
<keyword evidence="1" id="KW-0732">Signal</keyword>
<reference evidence="4 5" key="1">
    <citation type="journal article" date="2020" name="Microbiol. Resour. Announc.">
        <title>Draft Genome Sequence of a Cladosporium Species Isolated from the Mesophotic Ascidian Didemnum maculosum.</title>
        <authorList>
            <person name="Gioti A."/>
            <person name="Siaperas R."/>
            <person name="Nikolaivits E."/>
            <person name="Le Goff G."/>
            <person name="Ouazzani J."/>
            <person name="Kotoulas G."/>
            <person name="Topakas E."/>
        </authorList>
    </citation>
    <scope>NUCLEOTIDE SEQUENCE [LARGE SCALE GENOMIC DNA]</scope>
    <source>
        <strain evidence="4 5">TM138-S3</strain>
    </source>
</reference>
<proteinExistence type="predicted"/>
<protein>
    <recommendedName>
        <fullName evidence="6">Glutaminase GtaA</fullName>
    </recommendedName>
</protein>
<dbReference type="InterPro" id="IPR033433">
    <property type="entry name" value="GtaA_N"/>
</dbReference>
<feature type="domain" description="Glutaminase A central" evidence="2">
    <location>
        <begin position="342"/>
        <end position="688"/>
    </location>
</feature>
<dbReference type="InterPro" id="IPR008928">
    <property type="entry name" value="6-hairpin_glycosidase_sf"/>
</dbReference>
<organism evidence="4 5">
    <name type="scientific">Cladosporium halotolerans</name>
    <dbReference type="NCBI Taxonomy" id="1052096"/>
    <lineage>
        <taxon>Eukaryota</taxon>
        <taxon>Fungi</taxon>
        <taxon>Dikarya</taxon>
        <taxon>Ascomycota</taxon>
        <taxon>Pezizomycotina</taxon>
        <taxon>Dothideomycetes</taxon>
        <taxon>Dothideomycetidae</taxon>
        <taxon>Cladosporiales</taxon>
        <taxon>Cladosporiaceae</taxon>
        <taxon>Cladosporium</taxon>
    </lineage>
</organism>
<evidence type="ECO:0000256" key="1">
    <source>
        <dbReference type="SAM" id="SignalP"/>
    </source>
</evidence>
<evidence type="ECO:0008006" key="6">
    <source>
        <dbReference type="Google" id="ProtNLM"/>
    </source>
</evidence>
<evidence type="ECO:0000259" key="2">
    <source>
        <dbReference type="Pfam" id="PF16335"/>
    </source>
</evidence>
<dbReference type="PANTHER" id="PTHR31987">
    <property type="entry name" value="GLUTAMINASE A-RELATED"/>
    <property type="match status" value="1"/>
</dbReference>
<sequence length="697" mass="76514">MTTILYLSLCTALAAAQSTFDPARPPAIPLAVRSPYLSTWQPAGGSGSNGGYLAGQWPTFWNGEITGWTGLVRVDNTTYTWMGNPDPLPEVADQTSFSYTSTRSIFDFDVGGVVSLKVEFLSPISPDDLVRQSASVSYMSVDVSSKDGQEHDIQIYTDVSAEWASGDRRQLVEWSYDTVGDDSEVEYHRFARQSQAAFSEWNDQAEWGNWYYATSARDGLTHRSGADIDVRKQFTDTGALDNSADSNYRAINDRWPVFGYSVDLGRVGSSEVTSLFTMFLAQEESHQFNTGSGLRGVPSLWRGQHSDKARALSFFHDDYQNVHDKSVELDEKVSNDAMQVGGQDYVTVVSLAARQAWGATQLAGTEETPYIFMKEISSNGNMNTVDVIFPASPLLMYFNPAWLKYLLDPVYIVVENGLWSKDSAIHDIGFHYPNATGHANEQTQEMPVEESGNMLILALAYAQKSGDTAFLSQHYDSLRQWAAYLVGNTLIPASQQSTDDFAGALENQTNLALKGIIAIQAMSGIANLTDHADDAANFSSTATDYIARWQELGINSAASPPHTTLSYGNPDSHGLLYNLYADSLVQTDLVPRDVYEMQSAFYPTIAEAFGVPLDTRHGWAKNDWEMWAAAVAGEQTRGEMVGRLAKWIDETSTNRPATDLYEASTGGFAVGPPNFRARPVVGGWFALLALESVGIPA</sequence>
<feature type="signal peptide" evidence="1">
    <location>
        <begin position="1"/>
        <end position="16"/>
    </location>
</feature>
<keyword evidence="5" id="KW-1185">Reference proteome</keyword>
<comment type="caution">
    <text evidence="4">The sequence shown here is derived from an EMBL/GenBank/DDBJ whole genome shotgun (WGS) entry which is preliminary data.</text>
</comment>
<dbReference type="RefSeq" id="XP_069233947.1">
    <property type="nucleotide sequence ID" value="XM_069369105.1"/>
</dbReference>
<dbReference type="Proteomes" id="UP000803884">
    <property type="component" value="Unassembled WGS sequence"/>
</dbReference>
<accession>A0AB34L4C4</accession>
<dbReference type="AlphaFoldDB" id="A0AB34L4C4"/>
<dbReference type="GeneID" id="96001943"/>
<dbReference type="PANTHER" id="PTHR31987:SF1">
    <property type="entry name" value="GLUTAMINASE A"/>
    <property type="match status" value="1"/>
</dbReference>
<dbReference type="InterPro" id="IPR052743">
    <property type="entry name" value="Glutaminase_GtaA"/>
</dbReference>
<gene>
    <name evidence="4" type="ORF">WHR41_00499</name>
</gene>
<dbReference type="InterPro" id="IPR032514">
    <property type="entry name" value="GtaA_central"/>
</dbReference>
<name>A0AB34L4C4_9PEZI</name>
<dbReference type="EMBL" id="JAAQHG020000001">
    <property type="protein sequence ID" value="KAL1590842.1"/>
    <property type="molecule type" value="Genomic_DNA"/>
</dbReference>
<evidence type="ECO:0000313" key="5">
    <source>
        <dbReference type="Proteomes" id="UP000803884"/>
    </source>
</evidence>
<dbReference type="SUPFAM" id="SSF48208">
    <property type="entry name" value="Six-hairpin glycosidases"/>
    <property type="match status" value="1"/>
</dbReference>
<dbReference type="GO" id="GO:0005975">
    <property type="term" value="P:carbohydrate metabolic process"/>
    <property type="evidence" value="ECO:0007669"/>
    <property type="project" value="InterPro"/>
</dbReference>
<evidence type="ECO:0000313" key="4">
    <source>
        <dbReference type="EMBL" id="KAL1590842.1"/>
    </source>
</evidence>
<evidence type="ECO:0000259" key="3">
    <source>
        <dbReference type="Pfam" id="PF17168"/>
    </source>
</evidence>
<feature type="chain" id="PRO_5044316397" description="Glutaminase GtaA" evidence="1">
    <location>
        <begin position="17"/>
        <end position="697"/>
    </location>
</feature>